<feature type="repeat" description="Solcar" evidence="9">
    <location>
        <begin position="26"/>
        <end position="121"/>
    </location>
</feature>
<evidence type="ECO:0000313" key="13">
    <source>
        <dbReference type="Proteomes" id="UP000736335"/>
    </source>
</evidence>
<keyword evidence="5" id="KW-0677">Repeat</keyword>
<evidence type="ECO:0000256" key="4">
    <source>
        <dbReference type="ARBA" id="ARBA00022692"/>
    </source>
</evidence>
<accession>A0A9P6HEX1</accession>
<dbReference type="AlphaFoldDB" id="A0A9P6HEX1"/>
<evidence type="ECO:0000256" key="5">
    <source>
        <dbReference type="ARBA" id="ARBA00022737"/>
    </source>
</evidence>
<name>A0A9P6HEX1_9AGAM</name>
<dbReference type="InterPro" id="IPR050567">
    <property type="entry name" value="Mitochondrial_Carrier"/>
</dbReference>
<keyword evidence="7" id="KW-0496">Mitochondrion</keyword>
<keyword evidence="4 9" id="KW-0812">Transmembrane</keyword>
<feature type="repeat" description="Solcar" evidence="9">
    <location>
        <begin position="232"/>
        <end position="317"/>
    </location>
</feature>
<reference evidence="12" key="1">
    <citation type="journal article" date="2020" name="Nat. Commun.">
        <title>Large-scale genome sequencing of mycorrhizal fungi provides insights into the early evolution of symbiotic traits.</title>
        <authorList>
            <person name="Miyauchi S."/>
            <person name="Kiss E."/>
            <person name="Kuo A."/>
            <person name="Drula E."/>
            <person name="Kohler A."/>
            <person name="Sanchez-Garcia M."/>
            <person name="Morin E."/>
            <person name="Andreopoulos B."/>
            <person name="Barry K.W."/>
            <person name="Bonito G."/>
            <person name="Buee M."/>
            <person name="Carver A."/>
            <person name="Chen C."/>
            <person name="Cichocki N."/>
            <person name="Clum A."/>
            <person name="Culley D."/>
            <person name="Crous P.W."/>
            <person name="Fauchery L."/>
            <person name="Girlanda M."/>
            <person name="Hayes R.D."/>
            <person name="Keri Z."/>
            <person name="LaButti K."/>
            <person name="Lipzen A."/>
            <person name="Lombard V."/>
            <person name="Magnuson J."/>
            <person name="Maillard F."/>
            <person name="Murat C."/>
            <person name="Nolan M."/>
            <person name="Ohm R.A."/>
            <person name="Pangilinan J."/>
            <person name="Pereira M.F."/>
            <person name="Perotto S."/>
            <person name="Peter M."/>
            <person name="Pfister S."/>
            <person name="Riley R."/>
            <person name="Sitrit Y."/>
            <person name="Stielow J.B."/>
            <person name="Szollosi G."/>
            <person name="Zifcakova L."/>
            <person name="Stursova M."/>
            <person name="Spatafora J.W."/>
            <person name="Tedersoo L."/>
            <person name="Vaario L.M."/>
            <person name="Yamada A."/>
            <person name="Yan M."/>
            <person name="Wang P."/>
            <person name="Xu J."/>
            <person name="Bruns T."/>
            <person name="Baldrian P."/>
            <person name="Vilgalys R."/>
            <person name="Dunand C."/>
            <person name="Henrissat B."/>
            <person name="Grigoriev I.V."/>
            <person name="Hibbett D."/>
            <person name="Nagy L.G."/>
            <person name="Martin F.M."/>
        </authorList>
    </citation>
    <scope>NUCLEOTIDE SEQUENCE</scope>
    <source>
        <strain evidence="12">UH-Tt-Lm1</strain>
    </source>
</reference>
<reference evidence="12" key="2">
    <citation type="submission" date="2020-11" db="EMBL/GenBank/DDBJ databases">
        <authorList>
            <consortium name="DOE Joint Genome Institute"/>
            <person name="Kuo A."/>
            <person name="Miyauchi S."/>
            <person name="Kiss E."/>
            <person name="Drula E."/>
            <person name="Kohler A."/>
            <person name="Sanchez-Garcia M."/>
            <person name="Andreopoulos B."/>
            <person name="Barry K.W."/>
            <person name="Bonito G."/>
            <person name="Buee M."/>
            <person name="Carver A."/>
            <person name="Chen C."/>
            <person name="Cichocki N."/>
            <person name="Clum A."/>
            <person name="Culley D."/>
            <person name="Crous P.W."/>
            <person name="Fauchery L."/>
            <person name="Girlanda M."/>
            <person name="Hayes R."/>
            <person name="Keri Z."/>
            <person name="Labutti K."/>
            <person name="Lipzen A."/>
            <person name="Lombard V."/>
            <person name="Magnuson J."/>
            <person name="Maillard F."/>
            <person name="Morin E."/>
            <person name="Murat C."/>
            <person name="Nolan M."/>
            <person name="Ohm R."/>
            <person name="Pangilinan J."/>
            <person name="Pereira M."/>
            <person name="Perotto S."/>
            <person name="Peter M."/>
            <person name="Riley R."/>
            <person name="Sitrit Y."/>
            <person name="Stielow B."/>
            <person name="Szollosi G."/>
            <person name="Zifcakova L."/>
            <person name="Stursova M."/>
            <person name="Spatafora J.W."/>
            <person name="Tedersoo L."/>
            <person name="Vaario L.-M."/>
            <person name="Yamada A."/>
            <person name="Yan M."/>
            <person name="Wang P."/>
            <person name="Xu J."/>
            <person name="Bruns T."/>
            <person name="Baldrian P."/>
            <person name="Vilgalys R."/>
            <person name="Henrissat B."/>
            <person name="Grigoriev I.V."/>
            <person name="Hibbett D."/>
            <person name="Nagy L.G."/>
            <person name="Martin F.M."/>
        </authorList>
    </citation>
    <scope>NUCLEOTIDE SEQUENCE</scope>
    <source>
        <strain evidence="12">UH-Tt-Lm1</strain>
    </source>
</reference>
<dbReference type="PANTHER" id="PTHR45624">
    <property type="entry name" value="MITOCHONDRIAL BASIC AMINO ACIDS TRANSPORTER-RELATED"/>
    <property type="match status" value="1"/>
</dbReference>
<keyword evidence="8 9" id="KW-0472">Membrane</keyword>
<comment type="subcellular location">
    <subcellularLocation>
        <location evidence="1">Mitochondrion membrane</location>
        <topology evidence="1">Multi-pass membrane protein</topology>
    </subcellularLocation>
</comment>
<feature type="region of interest" description="Disordered" evidence="11">
    <location>
        <begin position="1"/>
        <end position="22"/>
    </location>
</feature>
<dbReference type="InterPro" id="IPR023395">
    <property type="entry name" value="MCP_dom_sf"/>
</dbReference>
<evidence type="ECO:0000256" key="1">
    <source>
        <dbReference type="ARBA" id="ARBA00004225"/>
    </source>
</evidence>
<gene>
    <name evidence="12" type="ORF">BJ322DRAFT_1020014</name>
</gene>
<evidence type="ECO:0000256" key="11">
    <source>
        <dbReference type="SAM" id="MobiDB-lite"/>
    </source>
</evidence>
<feature type="repeat" description="Solcar" evidence="9">
    <location>
        <begin position="134"/>
        <end position="223"/>
    </location>
</feature>
<comment type="similarity">
    <text evidence="2 10">Belongs to the mitochondrial carrier (TC 2.A.29) family.</text>
</comment>
<evidence type="ECO:0000256" key="8">
    <source>
        <dbReference type="ARBA" id="ARBA00023136"/>
    </source>
</evidence>
<dbReference type="Gene3D" id="1.50.40.10">
    <property type="entry name" value="Mitochondrial carrier domain"/>
    <property type="match status" value="2"/>
</dbReference>
<keyword evidence="6" id="KW-1133">Transmembrane helix</keyword>
<dbReference type="GO" id="GO:0006839">
    <property type="term" value="P:mitochondrial transport"/>
    <property type="evidence" value="ECO:0007669"/>
    <property type="project" value="TreeGrafter"/>
</dbReference>
<dbReference type="Pfam" id="PF00153">
    <property type="entry name" value="Mito_carr"/>
    <property type="match status" value="3"/>
</dbReference>
<evidence type="ECO:0000256" key="3">
    <source>
        <dbReference type="ARBA" id="ARBA00022448"/>
    </source>
</evidence>
<proteinExistence type="inferred from homology"/>
<keyword evidence="3 10" id="KW-0813">Transport</keyword>
<dbReference type="InterPro" id="IPR018108">
    <property type="entry name" value="MCP_transmembrane"/>
</dbReference>
<dbReference type="GO" id="GO:0015227">
    <property type="term" value="F:O-acyl-L-carnitine transmembrane transporter activity"/>
    <property type="evidence" value="ECO:0007669"/>
    <property type="project" value="TreeGrafter"/>
</dbReference>
<sequence length="322" mass="33640">MSADQSPVESKPATTSGSSSTKESIKSFLAGGAGGVSAVLVGEDRRNAYPRVARAGHPFDLTKTRLQTAQPGVYTGAIDVVKKALAKDGPRGLYRGVVPPLLGVSPMFAVSFWAYDMSKLLILAATPNRQDSGLSTLEIAAAGAMSAIPTTLVAAPVERAKVLLQVQGQGGRSTQYKGVFDVLRHLYKEGGIRSVFRGSVATVIRDGPGSAAYFAAYEVTKKWLTPADSKDLSLSAVIFAGGTAGVAMWTIAIPPDVIKSRIQSAATGTYSGFLDCARKTIATDGVKALWRGLGPAMARAFPANAATFLGVELAKDFLEKAL</sequence>
<dbReference type="PANTHER" id="PTHR45624:SF4">
    <property type="entry name" value="CONGESTED-LIKE TRACHEA PROTEIN-RELATED"/>
    <property type="match status" value="1"/>
</dbReference>
<evidence type="ECO:0000256" key="2">
    <source>
        <dbReference type="ARBA" id="ARBA00006375"/>
    </source>
</evidence>
<dbReference type="GO" id="GO:0031966">
    <property type="term" value="C:mitochondrial membrane"/>
    <property type="evidence" value="ECO:0007669"/>
    <property type="project" value="UniProtKB-SubCell"/>
</dbReference>
<dbReference type="Proteomes" id="UP000736335">
    <property type="component" value="Unassembled WGS sequence"/>
</dbReference>
<evidence type="ECO:0000256" key="6">
    <source>
        <dbReference type="ARBA" id="ARBA00022989"/>
    </source>
</evidence>
<dbReference type="SUPFAM" id="SSF103506">
    <property type="entry name" value="Mitochondrial carrier"/>
    <property type="match status" value="1"/>
</dbReference>
<dbReference type="OrthoDB" id="14252at2759"/>
<evidence type="ECO:0000256" key="9">
    <source>
        <dbReference type="PROSITE-ProRule" id="PRU00282"/>
    </source>
</evidence>
<evidence type="ECO:0000313" key="12">
    <source>
        <dbReference type="EMBL" id="KAF9785816.1"/>
    </source>
</evidence>
<protein>
    <submittedName>
        <fullName evidence="12">Mitochondrial carrier</fullName>
    </submittedName>
</protein>
<evidence type="ECO:0000256" key="7">
    <source>
        <dbReference type="ARBA" id="ARBA00023128"/>
    </source>
</evidence>
<evidence type="ECO:0000256" key="10">
    <source>
        <dbReference type="RuleBase" id="RU000488"/>
    </source>
</evidence>
<comment type="caution">
    <text evidence="12">The sequence shown here is derived from an EMBL/GenBank/DDBJ whole genome shotgun (WGS) entry which is preliminary data.</text>
</comment>
<organism evidence="12 13">
    <name type="scientific">Thelephora terrestris</name>
    <dbReference type="NCBI Taxonomy" id="56493"/>
    <lineage>
        <taxon>Eukaryota</taxon>
        <taxon>Fungi</taxon>
        <taxon>Dikarya</taxon>
        <taxon>Basidiomycota</taxon>
        <taxon>Agaricomycotina</taxon>
        <taxon>Agaricomycetes</taxon>
        <taxon>Thelephorales</taxon>
        <taxon>Thelephoraceae</taxon>
        <taxon>Thelephora</taxon>
    </lineage>
</organism>
<dbReference type="PROSITE" id="PS50920">
    <property type="entry name" value="SOLCAR"/>
    <property type="match status" value="3"/>
</dbReference>
<dbReference type="EMBL" id="WIUZ02000006">
    <property type="protein sequence ID" value="KAF9785816.1"/>
    <property type="molecule type" value="Genomic_DNA"/>
</dbReference>
<dbReference type="GO" id="GO:1902603">
    <property type="term" value="P:carnitine transmembrane transport"/>
    <property type="evidence" value="ECO:0007669"/>
    <property type="project" value="TreeGrafter"/>
</dbReference>
<keyword evidence="13" id="KW-1185">Reference proteome</keyword>